<dbReference type="Gene3D" id="2.30.42.10">
    <property type="match status" value="1"/>
</dbReference>
<feature type="transmembrane region" description="Helical" evidence="10">
    <location>
        <begin position="316"/>
        <end position="334"/>
    </location>
</feature>
<dbReference type="PANTHER" id="PTHR42837">
    <property type="entry name" value="REGULATOR OF SIGMA-E PROTEASE RSEP"/>
    <property type="match status" value="1"/>
</dbReference>
<evidence type="ECO:0000256" key="6">
    <source>
        <dbReference type="ARBA" id="ARBA00022833"/>
    </source>
</evidence>
<dbReference type="GO" id="GO:0004222">
    <property type="term" value="F:metalloendopeptidase activity"/>
    <property type="evidence" value="ECO:0007669"/>
    <property type="project" value="InterPro"/>
</dbReference>
<evidence type="ECO:0000256" key="8">
    <source>
        <dbReference type="ARBA" id="ARBA00023049"/>
    </source>
</evidence>
<sequence>MSITVIATIFVFGLLIFVHELGHFVTAKIVGMRVDEFAIGFGPKLFSRKHGETLYSLRIIPLGGFNKIAGMDPEEEQDERSFNAKPIWARMLVIVAGSAMNFVLPVLLLAGVFFSAGIDTPSNEAIIGSILPDKPAARAGLLTGDKVLAVNDRQISSWRDFVDNIQGNAGNQLNVRYERNGEIGNIALVPEFDQKANKGIVGIMPQIQNYRPNLFESMGLAAKQTYLVTVGMIIGIGQMITGQIAAEVAGPIGVAQMAGEVAHMGIIPLLQFAAFLSINLGLINLLPVPVLDGGHIVTLAVEGIRGKPLSSSKMQIVQMIGFVLLMLLLVMATFKDVVRLSS</sequence>
<keyword evidence="8" id="KW-0482">Metalloprotease</keyword>
<dbReference type="CDD" id="cd23081">
    <property type="entry name" value="cpPDZ_EcRseP-like"/>
    <property type="match status" value="1"/>
</dbReference>
<evidence type="ECO:0000256" key="7">
    <source>
        <dbReference type="ARBA" id="ARBA00022989"/>
    </source>
</evidence>
<name>A0A645BL13_9ZZZZ</name>
<dbReference type="Pfam" id="PF02163">
    <property type="entry name" value="Peptidase_M50"/>
    <property type="match status" value="1"/>
</dbReference>
<dbReference type="NCBIfam" id="TIGR00054">
    <property type="entry name" value="RIP metalloprotease RseP"/>
    <property type="match status" value="1"/>
</dbReference>
<evidence type="ECO:0000256" key="5">
    <source>
        <dbReference type="ARBA" id="ARBA00022801"/>
    </source>
</evidence>
<evidence type="ECO:0000256" key="2">
    <source>
        <dbReference type="ARBA" id="ARBA00004141"/>
    </source>
</evidence>
<evidence type="ECO:0000256" key="10">
    <source>
        <dbReference type="SAM" id="Phobius"/>
    </source>
</evidence>
<dbReference type="CDD" id="cd06163">
    <property type="entry name" value="S2P-M50_PDZ_RseP-like"/>
    <property type="match status" value="1"/>
</dbReference>
<keyword evidence="5" id="KW-0378">Hydrolase</keyword>
<dbReference type="PANTHER" id="PTHR42837:SF2">
    <property type="entry name" value="MEMBRANE METALLOPROTEASE ARASP2, CHLOROPLASTIC-RELATED"/>
    <property type="match status" value="1"/>
</dbReference>
<dbReference type="InterPro" id="IPR004387">
    <property type="entry name" value="Pept_M50_Zn"/>
</dbReference>
<feature type="transmembrane region" description="Helical" evidence="10">
    <location>
        <begin position="226"/>
        <end position="246"/>
    </location>
</feature>
<dbReference type="SUPFAM" id="SSF50156">
    <property type="entry name" value="PDZ domain-like"/>
    <property type="match status" value="1"/>
</dbReference>
<gene>
    <name evidence="12" type="ORF">SDC9_113056</name>
</gene>
<keyword evidence="4 10" id="KW-0812">Transmembrane</keyword>
<dbReference type="InterPro" id="IPR041489">
    <property type="entry name" value="PDZ_6"/>
</dbReference>
<protein>
    <recommendedName>
        <fullName evidence="11">PDZ domain-containing protein</fullName>
    </recommendedName>
</protein>
<comment type="cofactor">
    <cofactor evidence="1">
        <name>Zn(2+)</name>
        <dbReference type="ChEBI" id="CHEBI:29105"/>
    </cofactor>
</comment>
<keyword evidence="9 10" id="KW-0472">Membrane</keyword>
<dbReference type="EMBL" id="VSSQ01020916">
    <property type="protein sequence ID" value="MPM66149.1"/>
    <property type="molecule type" value="Genomic_DNA"/>
</dbReference>
<dbReference type="PROSITE" id="PS50106">
    <property type="entry name" value="PDZ"/>
    <property type="match status" value="1"/>
</dbReference>
<keyword evidence="6" id="KW-0862">Zinc</keyword>
<feature type="transmembrane region" description="Helical" evidence="10">
    <location>
        <begin position="266"/>
        <end position="286"/>
    </location>
</feature>
<reference evidence="12" key="1">
    <citation type="submission" date="2019-08" db="EMBL/GenBank/DDBJ databases">
        <authorList>
            <person name="Kucharzyk K."/>
            <person name="Murdoch R.W."/>
            <person name="Higgins S."/>
            <person name="Loffler F."/>
        </authorList>
    </citation>
    <scope>NUCLEOTIDE SEQUENCE</scope>
</reference>
<proteinExistence type="predicted"/>
<dbReference type="Pfam" id="PF17820">
    <property type="entry name" value="PDZ_6"/>
    <property type="match status" value="1"/>
</dbReference>
<feature type="domain" description="PDZ" evidence="11">
    <location>
        <begin position="111"/>
        <end position="157"/>
    </location>
</feature>
<dbReference type="InterPro" id="IPR036034">
    <property type="entry name" value="PDZ_sf"/>
</dbReference>
<keyword evidence="3" id="KW-0645">Protease</keyword>
<evidence type="ECO:0000259" key="11">
    <source>
        <dbReference type="PROSITE" id="PS50106"/>
    </source>
</evidence>
<evidence type="ECO:0000256" key="9">
    <source>
        <dbReference type="ARBA" id="ARBA00023136"/>
    </source>
</evidence>
<comment type="subcellular location">
    <subcellularLocation>
        <location evidence="2">Membrane</location>
        <topology evidence="2">Multi-pass membrane protein</topology>
    </subcellularLocation>
</comment>
<evidence type="ECO:0000256" key="3">
    <source>
        <dbReference type="ARBA" id="ARBA00022670"/>
    </source>
</evidence>
<dbReference type="GO" id="GO:0006508">
    <property type="term" value="P:proteolysis"/>
    <property type="evidence" value="ECO:0007669"/>
    <property type="project" value="UniProtKB-KW"/>
</dbReference>
<dbReference type="InterPro" id="IPR008915">
    <property type="entry name" value="Peptidase_M50"/>
</dbReference>
<evidence type="ECO:0000256" key="1">
    <source>
        <dbReference type="ARBA" id="ARBA00001947"/>
    </source>
</evidence>
<dbReference type="AlphaFoldDB" id="A0A645BL13"/>
<dbReference type="InterPro" id="IPR001478">
    <property type="entry name" value="PDZ"/>
</dbReference>
<dbReference type="GO" id="GO:0016020">
    <property type="term" value="C:membrane"/>
    <property type="evidence" value="ECO:0007669"/>
    <property type="project" value="UniProtKB-SubCell"/>
</dbReference>
<feature type="transmembrane region" description="Helical" evidence="10">
    <location>
        <begin position="87"/>
        <end position="114"/>
    </location>
</feature>
<dbReference type="SMART" id="SM00228">
    <property type="entry name" value="PDZ"/>
    <property type="match status" value="1"/>
</dbReference>
<evidence type="ECO:0000256" key="4">
    <source>
        <dbReference type="ARBA" id="ARBA00022692"/>
    </source>
</evidence>
<accession>A0A645BL13</accession>
<comment type="caution">
    <text evidence="12">The sequence shown here is derived from an EMBL/GenBank/DDBJ whole genome shotgun (WGS) entry which is preliminary data.</text>
</comment>
<keyword evidence="7 10" id="KW-1133">Transmembrane helix</keyword>
<organism evidence="12">
    <name type="scientific">bioreactor metagenome</name>
    <dbReference type="NCBI Taxonomy" id="1076179"/>
    <lineage>
        <taxon>unclassified sequences</taxon>
        <taxon>metagenomes</taxon>
        <taxon>ecological metagenomes</taxon>
    </lineage>
</organism>
<evidence type="ECO:0000313" key="12">
    <source>
        <dbReference type="EMBL" id="MPM66149.1"/>
    </source>
</evidence>